<evidence type="ECO:0000256" key="4">
    <source>
        <dbReference type="PROSITE-ProRule" id="PRU00742"/>
    </source>
</evidence>
<dbReference type="PROSITE" id="PS51409">
    <property type="entry name" value="ARGINASE_2"/>
    <property type="match status" value="1"/>
</dbReference>
<gene>
    <name evidence="5" type="ORF">E8M01_29225</name>
</gene>
<evidence type="ECO:0000313" key="6">
    <source>
        <dbReference type="Proteomes" id="UP000298781"/>
    </source>
</evidence>
<dbReference type="EMBL" id="CP039690">
    <property type="protein sequence ID" value="QCI67952.1"/>
    <property type="molecule type" value="Genomic_DNA"/>
</dbReference>
<keyword evidence="6" id="KW-1185">Reference proteome</keyword>
<evidence type="ECO:0000256" key="3">
    <source>
        <dbReference type="ARBA" id="ARBA00023211"/>
    </source>
</evidence>
<comment type="similarity">
    <text evidence="4">Belongs to the arginase family.</text>
</comment>
<keyword evidence="1" id="KW-0479">Metal-binding</keyword>
<accession>A0A4D7BJJ3</accession>
<keyword evidence="2" id="KW-0378">Hydrolase</keyword>
<dbReference type="OrthoDB" id="9788689at2"/>
<organism evidence="5 6">
    <name type="scientific">Phreatobacter stygius</name>
    <dbReference type="NCBI Taxonomy" id="1940610"/>
    <lineage>
        <taxon>Bacteria</taxon>
        <taxon>Pseudomonadati</taxon>
        <taxon>Pseudomonadota</taxon>
        <taxon>Alphaproteobacteria</taxon>
        <taxon>Hyphomicrobiales</taxon>
        <taxon>Phreatobacteraceae</taxon>
        <taxon>Phreatobacter</taxon>
    </lineage>
</organism>
<dbReference type="InterPro" id="IPR023696">
    <property type="entry name" value="Ureohydrolase_dom_sf"/>
</dbReference>
<dbReference type="InterPro" id="IPR006035">
    <property type="entry name" value="Ureohydrolase"/>
</dbReference>
<dbReference type="Proteomes" id="UP000298781">
    <property type="component" value="Chromosome"/>
</dbReference>
<dbReference type="Pfam" id="PF00491">
    <property type="entry name" value="Arginase"/>
    <property type="match status" value="1"/>
</dbReference>
<dbReference type="RefSeq" id="WP_136963374.1">
    <property type="nucleotide sequence ID" value="NZ_CP039690.1"/>
</dbReference>
<dbReference type="GO" id="GO:0030145">
    <property type="term" value="F:manganese ion binding"/>
    <property type="evidence" value="ECO:0007669"/>
    <property type="project" value="TreeGrafter"/>
</dbReference>
<dbReference type="SUPFAM" id="SSF52768">
    <property type="entry name" value="Arginase/deacetylase"/>
    <property type="match status" value="1"/>
</dbReference>
<dbReference type="Gene3D" id="3.40.800.10">
    <property type="entry name" value="Ureohydrolase domain"/>
    <property type="match status" value="1"/>
</dbReference>
<evidence type="ECO:0000256" key="1">
    <source>
        <dbReference type="ARBA" id="ARBA00022723"/>
    </source>
</evidence>
<dbReference type="KEGG" id="pstg:E8M01_29225"/>
<dbReference type="PANTHER" id="PTHR43782:SF3">
    <property type="entry name" value="ARGINASE"/>
    <property type="match status" value="1"/>
</dbReference>
<protein>
    <submittedName>
        <fullName evidence="5">Arginase family protein</fullName>
    </submittedName>
</protein>
<dbReference type="CDD" id="cd09999">
    <property type="entry name" value="Arginase-like_1"/>
    <property type="match status" value="1"/>
</dbReference>
<keyword evidence="3" id="KW-0464">Manganese</keyword>
<sequence length="301" mass="33036">MTSTGTTTLRLLFPQWQGGNNPPYVFGAQLLSWLAPEATGPVEQVSVSQPDGKPLEAEGGIVGRGALLAQLSDARRLIDKHQPDRLVVLGGDCLVDLAPFAYLNERYDGDLAILWVDTHPDVMTPKEYGNAHAMVMGNLLGEGDADFVKAVKRPIRPQNVMFAGRQDTLESLAEIREMEAAFFERLKLRSASPSDLANTSEPVLDWLRSINAKHLAIHFDLDILDPTLFRSLLFANPDPSSSVHDGIPRGRMTMDEIVRLFADVSRVVDVVGLGITEHLPWDSLALKTMLSKLPLLGSPPR</sequence>
<dbReference type="PANTHER" id="PTHR43782">
    <property type="entry name" value="ARGINASE"/>
    <property type="match status" value="1"/>
</dbReference>
<proteinExistence type="inferred from homology"/>
<reference evidence="5 6" key="1">
    <citation type="submission" date="2019-04" db="EMBL/GenBank/DDBJ databases">
        <title>Phreatobacter aquaticus sp. nov.</title>
        <authorList>
            <person name="Choi A."/>
        </authorList>
    </citation>
    <scope>NUCLEOTIDE SEQUENCE [LARGE SCALE GENOMIC DNA]</scope>
    <source>
        <strain evidence="5 6">KCTC 52518</strain>
    </source>
</reference>
<dbReference type="GO" id="GO:0005829">
    <property type="term" value="C:cytosol"/>
    <property type="evidence" value="ECO:0007669"/>
    <property type="project" value="TreeGrafter"/>
</dbReference>
<name>A0A4D7BJJ3_9HYPH</name>
<dbReference type="GO" id="GO:0004053">
    <property type="term" value="F:arginase activity"/>
    <property type="evidence" value="ECO:0007669"/>
    <property type="project" value="TreeGrafter"/>
</dbReference>
<evidence type="ECO:0000313" key="5">
    <source>
        <dbReference type="EMBL" id="QCI67952.1"/>
    </source>
</evidence>
<evidence type="ECO:0000256" key="2">
    <source>
        <dbReference type="ARBA" id="ARBA00022801"/>
    </source>
</evidence>
<dbReference type="AlphaFoldDB" id="A0A4D7BJJ3"/>